<keyword evidence="2" id="KW-1185">Reference proteome</keyword>
<name>A0A1H3BTC7_9RHOB</name>
<dbReference type="PANTHER" id="PTHR35893">
    <property type="entry name" value="INNER MEMBRANE PROTEIN-RELATED"/>
    <property type="match status" value="1"/>
</dbReference>
<dbReference type="InterPro" id="IPR010279">
    <property type="entry name" value="YqjD/ElaB"/>
</dbReference>
<dbReference type="STRING" id="670155.SAMN04488001_3262"/>
<evidence type="ECO:0000313" key="2">
    <source>
        <dbReference type="Proteomes" id="UP000199441"/>
    </source>
</evidence>
<sequence>MARSSSKIEQLNTADAEDVSAQIAALKADLSGLTNAIASMGKGKAAELSDAANASAEAARAKGAEHLSKVRDQAAELQNQANDFVTKQPATALAIAAGAGFLIGMISNRR</sequence>
<organism evidence="1 2">
    <name type="scientific">Litoreibacter albidus</name>
    <dbReference type="NCBI Taxonomy" id="670155"/>
    <lineage>
        <taxon>Bacteria</taxon>
        <taxon>Pseudomonadati</taxon>
        <taxon>Pseudomonadota</taxon>
        <taxon>Alphaproteobacteria</taxon>
        <taxon>Rhodobacterales</taxon>
        <taxon>Roseobacteraceae</taxon>
        <taxon>Litoreibacter</taxon>
    </lineage>
</organism>
<accession>A0A1H3BTC7</accession>
<dbReference type="Proteomes" id="UP000199441">
    <property type="component" value="Unassembled WGS sequence"/>
</dbReference>
<reference evidence="2" key="1">
    <citation type="submission" date="2016-10" db="EMBL/GenBank/DDBJ databases">
        <authorList>
            <person name="Varghese N."/>
            <person name="Submissions S."/>
        </authorList>
    </citation>
    <scope>NUCLEOTIDE SEQUENCE [LARGE SCALE GENOMIC DNA]</scope>
    <source>
        <strain evidence="2">DSM 26922</strain>
    </source>
</reference>
<evidence type="ECO:0000313" key="1">
    <source>
        <dbReference type="EMBL" id="SDX44991.1"/>
    </source>
</evidence>
<dbReference type="PANTHER" id="PTHR35893:SF3">
    <property type="entry name" value="INNER MEMBRANE PROTEIN"/>
    <property type="match status" value="1"/>
</dbReference>
<proteinExistence type="predicted"/>
<protein>
    <submittedName>
        <fullName evidence="1">Membrane-anchored ribosome-binding protein, inhibits growth in stationary phase, ElaB/YqjD/DUF883 family</fullName>
    </submittedName>
</protein>
<dbReference type="EMBL" id="FNOI01000007">
    <property type="protein sequence ID" value="SDX44991.1"/>
    <property type="molecule type" value="Genomic_DNA"/>
</dbReference>
<dbReference type="GO" id="GO:0043022">
    <property type="term" value="F:ribosome binding"/>
    <property type="evidence" value="ECO:0007669"/>
    <property type="project" value="InterPro"/>
</dbReference>
<dbReference type="AlphaFoldDB" id="A0A1H3BTC7"/>
<gene>
    <name evidence="1" type="ORF">SAMN04488001_3262</name>
</gene>
<dbReference type="RefSeq" id="WP_170833498.1">
    <property type="nucleotide sequence ID" value="NZ_FNOI01000007.1"/>
</dbReference>